<reference evidence="1 2" key="1">
    <citation type="submission" date="2015-05" db="EMBL/GenBank/DDBJ databases">
        <title>Complete genome sequence of Corynebacterium epidermidicanis DSM 45586, isolated from the skin of a dog suffering from pruritus.</title>
        <authorList>
            <person name="Ruckert C."/>
            <person name="Albersmeier A."/>
            <person name="Winkler A."/>
            <person name="Tauch A."/>
        </authorList>
    </citation>
    <scope>NUCLEOTIDE SEQUENCE [LARGE SCALE GENOMIC DNA]</scope>
    <source>
        <strain evidence="1 2">DSM 45586</strain>
    </source>
</reference>
<keyword evidence="1" id="KW-0378">Hydrolase</keyword>
<organism evidence="1 2">
    <name type="scientific">Corynebacterium epidermidicanis</name>
    <dbReference type="NCBI Taxonomy" id="1050174"/>
    <lineage>
        <taxon>Bacteria</taxon>
        <taxon>Bacillati</taxon>
        <taxon>Actinomycetota</taxon>
        <taxon>Actinomycetes</taxon>
        <taxon>Mycobacteriales</taxon>
        <taxon>Corynebacteriaceae</taxon>
        <taxon>Corynebacterium</taxon>
    </lineage>
</organism>
<dbReference type="EMBL" id="CP011541">
    <property type="protein sequence ID" value="AKK03119.1"/>
    <property type="molecule type" value="Genomic_DNA"/>
</dbReference>
<dbReference type="PANTHER" id="PTHR34853">
    <property type="match status" value="1"/>
</dbReference>
<keyword evidence="2" id="KW-1185">Reference proteome</keyword>
<name>A0A0G3GPR8_9CORY</name>
<dbReference type="Pfam" id="PF03583">
    <property type="entry name" value="LIP"/>
    <property type="match status" value="1"/>
</dbReference>
<dbReference type="PATRIC" id="fig|1050174.4.peg.1272"/>
<proteinExistence type="predicted"/>
<dbReference type="InterPro" id="IPR005152">
    <property type="entry name" value="Lipase_secreted"/>
</dbReference>
<dbReference type="Gene3D" id="1.10.260.130">
    <property type="match status" value="1"/>
</dbReference>
<dbReference type="Proteomes" id="UP000035368">
    <property type="component" value="Chromosome"/>
</dbReference>
<dbReference type="PANTHER" id="PTHR34853:SF1">
    <property type="entry name" value="LIPASE 5"/>
    <property type="match status" value="1"/>
</dbReference>
<dbReference type="AlphaFoldDB" id="A0A0G3GPR8"/>
<protein>
    <submittedName>
        <fullName evidence="1">Secretory lipase</fullName>
        <ecNumber evidence="1">3.1.1.3</ecNumber>
    </submittedName>
</protein>
<dbReference type="STRING" id="1050174.CEPID_06295"/>
<dbReference type="InterPro" id="IPR029058">
    <property type="entry name" value="AB_hydrolase_fold"/>
</dbReference>
<gene>
    <name evidence="1" type="ORF">CEPID_06295</name>
</gene>
<dbReference type="KEGG" id="cei:CEPID_06295"/>
<dbReference type="OrthoDB" id="9798122at2"/>
<evidence type="ECO:0000313" key="2">
    <source>
        <dbReference type="Proteomes" id="UP000035368"/>
    </source>
</evidence>
<dbReference type="EC" id="3.1.1.3" evidence="1"/>
<dbReference type="SUPFAM" id="SSF53474">
    <property type="entry name" value="alpha/beta-Hydrolases"/>
    <property type="match status" value="1"/>
</dbReference>
<dbReference type="GO" id="GO:0016042">
    <property type="term" value="P:lipid catabolic process"/>
    <property type="evidence" value="ECO:0007669"/>
    <property type="project" value="InterPro"/>
</dbReference>
<dbReference type="GO" id="GO:0004806">
    <property type="term" value="F:triacylglycerol lipase activity"/>
    <property type="evidence" value="ECO:0007669"/>
    <property type="project" value="UniProtKB-EC"/>
</dbReference>
<sequence length="428" mass="47236">MSFGRTFRTAIMLSRMATPLRKDYLRRLLRRQPVERTLTTEVKVPHFGGSERLYGLAPGTVLDSGPLDMLGLHSRLNPGKATRFEYVTTDSNGRGLTATASFVQSRSPWEVAGPRPVIAYAPSTQGVAQHCDPSHTAAIGFKLFLSKPYDAIMAYELPVILHLLQRGCDVVFIDYPRDPDAGIQYYVDHITAGQSLFDAVRAAQSLGLPTNAPVIVWGFSQGGGAAGWCVENTDYAPELRVEAAVVGAPPSTLQDVMEHVDGSLVVGTLAYSIAGLMIQSQDMWEELWPLFNEHGKQQIMANITTCAGGTVLASGFEETRSWTVDGRSLSEIASHSASISAALGRQELGAKAPRVPVLLWGSRNDDVIPVRQVRKLRDRWRAYRTVSVEYRESKLWRIPGRLSINHFLPYYLHIDGQLDWAFGKILPT</sequence>
<dbReference type="Gene3D" id="3.40.50.1820">
    <property type="entry name" value="alpha/beta hydrolase"/>
    <property type="match status" value="1"/>
</dbReference>
<dbReference type="RefSeq" id="WP_052843409.1">
    <property type="nucleotide sequence ID" value="NZ_CP011541.1"/>
</dbReference>
<evidence type="ECO:0000313" key="1">
    <source>
        <dbReference type="EMBL" id="AKK03119.1"/>
    </source>
</evidence>
<accession>A0A0G3GPR8</accession>